<accession>A0A2J8KQV2</accession>
<gene>
    <name evidence="5" type="ORF">CK820_G0036957</name>
</gene>
<keyword evidence="2" id="KW-0539">Nucleus</keyword>
<proteinExistence type="predicted"/>
<keyword evidence="4" id="KW-0732">Signal</keyword>
<comment type="subcellular location">
    <subcellularLocation>
        <location evidence="1">Nucleus</location>
    </subcellularLocation>
</comment>
<dbReference type="PANTHER" id="PTHR13213:SF2">
    <property type="entry name" value="MYB-BINDING PROTEIN 1A"/>
    <property type="match status" value="1"/>
</dbReference>
<dbReference type="Pfam" id="PF04931">
    <property type="entry name" value="DNA_pol_phi"/>
    <property type="match status" value="1"/>
</dbReference>
<dbReference type="GO" id="GO:0006355">
    <property type="term" value="P:regulation of DNA-templated transcription"/>
    <property type="evidence" value="ECO:0007669"/>
    <property type="project" value="InterPro"/>
</dbReference>
<evidence type="ECO:0000313" key="6">
    <source>
        <dbReference type="Proteomes" id="UP000236370"/>
    </source>
</evidence>
<evidence type="ECO:0000256" key="1">
    <source>
        <dbReference type="ARBA" id="ARBA00004123"/>
    </source>
</evidence>
<comment type="caution">
    <text evidence="5">The sequence shown here is derived from an EMBL/GenBank/DDBJ whole genome shotgun (WGS) entry which is preliminary data.</text>
</comment>
<protein>
    <submittedName>
        <fullName evidence="5">MYBBP1A isoform 7</fullName>
    </submittedName>
</protein>
<evidence type="ECO:0000313" key="5">
    <source>
        <dbReference type="EMBL" id="PNI37404.1"/>
    </source>
</evidence>
<dbReference type="Proteomes" id="UP000236370">
    <property type="component" value="Unassembled WGS sequence"/>
</dbReference>
<name>A0A2J8KQV2_PANTR</name>
<feature type="non-terminal residue" evidence="5">
    <location>
        <position position="204"/>
    </location>
</feature>
<organism evidence="5 6">
    <name type="scientific">Pan troglodytes</name>
    <name type="common">Chimpanzee</name>
    <dbReference type="NCBI Taxonomy" id="9598"/>
    <lineage>
        <taxon>Eukaryota</taxon>
        <taxon>Metazoa</taxon>
        <taxon>Chordata</taxon>
        <taxon>Craniata</taxon>
        <taxon>Vertebrata</taxon>
        <taxon>Euteleostomi</taxon>
        <taxon>Mammalia</taxon>
        <taxon>Eutheria</taxon>
        <taxon>Euarchontoglires</taxon>
        <taxon>Primates</taxon>
        <taxon>Haplorrhini</taxon>
        <taxon>Catarrhini</taxon>
        <taxon>Hominidae</taxon>
        <taxon>Pan</taxon>
    </lineage>
</organism>
<reference evidence="5 6" key="1">
    <citation type="submission" date="2017-12" db="EMBL/GenBank/DDBJ databases">
        <title>High-resolution comparative analysis of great ape genomes.</title>
        <authorList>
            <person name="Pollen A."/>
            <person name="Hastie A."/>
            <person name="Hormozdiari F."/>
            <person name="Dougherty M."/>
            <person name="Liu R."/>
            <person name="Chaisson M."/>
            <person name="Hoppe E."/>
            <person name="Hill C."/>
            <person name="Pang A."/>
            <person name="Hillier L."/>
            <person name="Baker C."/>
            <person name="Armstrong J."/>
            <person name="Shendure J."/>
            <person name="Paten B."/>
            <person name="Wilson R."/>
            <person name="Chao H."/>
            <person name="Schneider V."/>
            <person name="Ventura M."/>
            <person name="Kronenberg Z."/>
            <person name="Murali S."/>
            <person name="Gordon D."/>
            <person name="Cantsilieris S."/>
            <person name="Munson K."/>
            <person name="Nelson B."/>
            <person name="Raja A."/>
            <person name="Underwood J."/>
            <person name="Diekhans M."/>
            <person name="Fiddes I."/>
            <person name="Haussler D."/>
            <person name="Eichler E."/>
        </authorList>
    </citation>
    <scope>NUCLEOTIDE SEQUENCE [LARGE SCALE GENOMIC DNA]</scope>
    <source>
        <strain evidence="5">Yerkes chimp pedigree #C0471</strain>
    </source>
</reference>
<dbReference type="InterPro" id="IPR007015">
    <property type="entry name" value="DNA_pol_V/MYBBP1A"/>
</dbReference>
<feature type="chain" id="PRO_5014324817" evidence="4">
    <location>
        <begin position="24"/>
        <end position="204"/>
    </location>
</feature>
<dbReference type="AlphaFoldDB" id="A0A2J8KQV2"/>
<feature type="signal peptide" evidence="4">
    <location>
        <begin position="1"/>
        <end position="23"/>
    </location>
</feature>
<dbReference type="GO" id="GO:0005730">
    <property type="term" value="C:nucleolus"/>
    <property type="evidence" value="ECO:0007669"/>
    <property type="project" value="InterPro"/>
</dbReference>
<dbReference type="GO" id="GO:0003677">
    <property type="term" value="F:DNA binding"/>
    <property type="evidence" value="ECO:0007669"/>
    <property type="project" value="InterPro"/>
</dbReference>
<feature type="non-terminal residue" evidence="5">
    <location>
        <position position="1"/>
    </location>
</feature>
<sequence length="204" mass="22831">MPERAVFRLRKWIIFRLVSIVDSLHLEMEEALTEQVARFCLFHSFFVTKKPTSQIPETKHPFSFPLENQAREAVSSAFFSLLQTLSTQFKQAPGQTQGGQPWTYHLVQFADLLLNHSHNVTTVTPFTAQQRQVNGAPGSPTEPAGQKQHEKALPKKGVLGKSPLSALARKKARLSLVIRSPSLLQSGAKKKKVQTLRFTISSSK</sequence>
<dbReference type="EMBL" id="NBAG03000347">
    <property type="protein sequence ID" value="PNI37404.1"/>
    <property type="molecule type" value="Genomic_DNA"/>
</dbReference>
<evidence type="ECO:0000256" key="3">
    <source>
        <dbReference type="SAM" id="MobiDB-lite"/>
    </source>
</evidence>
<evidence type="ECO:0000256" key="2">
    <source>
        <dbReference type="ARBA" id="ARBA00023242"/>
    </source>
</evidence>
<evidence type="ECO:0000256" key="4">
    <source>
        <dbReference type="SAM" id="SignalP"/>
    </source>
</evidence>
<feature type="region of interest" description="Disordered" evidence="3">
    <location>
        <begin position="131"/>
        <end position="153"/>
    </location>
</feature>
<dbReference type="PANTHER" id="PTHR13213">
    <property type="entry name" value="MYB-BINDING PROTEIN 1A FAMILY MEMBER"/>
    <property type="match status" value="1"/>
</dbReference>